<gene>
    <name evidence="11" type="ORF">SAMIE_1025780</name>
</gene>
<keyword evidence="5" id="KW-0862">Zinc</keyword>
<dbReference type="EMBL" id="AP018664">
    <property type="protein sequence ID" value="BBD99077.1"/>
    <property type="molecule type" value="Genomic_DNA"/>
</dbReference>
<evidence type="ECO:0000256" key="5">
    <source>
        <dbReference type="ARBA" id="ARBA00022833"/>
    </source>
</evidence>
<feature type="coiled-coil region" evidence="7">
    <location>
        <begin position="40"/>
        <end position="109"/>
    </location>
</feature>
<dbReference type="InterPro" id="IPR050570">
    <property type="entry name" value="Cell_wall_metabolism_enzyme"/>
</dbReference>
<protein>
    <submittedName>
        <fullName evidence="11">Metalloendopeptidase</fullName>
    </submittedName>
</protein>
<dbReference type="CDD" id="cd12797">
    <property type="entry name" value="M23_peptidase"/>
    <property type="match status" value="1"/>
</dbReference>
<dbReference type="SUPFAM" id="SSF51261">
    <property type="entry name" value="Duplicated hybrid motif"/>
    <property type="match status" value="1"/>
</dbReference>
<evidence type="ECO:0000313" key="11">
    <source>
        <dbReference type="EMBL" id="BBD99077.1"/>
    </source>
</evidence>
<evidence type="ECO:0000256" key="6">
    <source>
        <dbReference type="ARBA" id="ARBA00023049"/>
    </source>
</evidence>
<comment type="cofactor">
    <cofactor evidence="1">
        <name>Zn(2+)</name>
        <dbReference type="ChEBI" id="CHEBI:29105"/>
    </cofactor>
</comment>
<organism evidence="11 12">
    <name type="scientific">Sphingobium amiense</name>
    <dbReference type="NCBI Taxonomy" id="135719"/>
    <lineage>
        <taxon>Bacteria</taxon>
        <taxon>Pseudomonadati</taxon>
        <taxon>Pseudomonadota</taxon>
        <taxon>Alphaproteobacteria</taxon>
        <taxon>Sphingomonadales</taxon>
        <taxon>Sphingomonadaceae</taxon>
        <taxon>Sphingobium</taxon>
    </lineage>
</organism>
<keyword evidence="12" id="KW-1185">Reference proteome</keyword>
<feature type="chain" id="PRO_5019834297" evidence="9">
    <location>
        <begin position="19"/>
        <end position="411"/>
    </location>
</feature>
<evidence type="ECO:0000256" key="2">
    <source>
        <dbReference type="ARBA" id="ARBA00022670"/>
    </source>
</evidence>
<dbReference type="GO" id="GO:0004222">
    <property type="term" value="F:metalloendopeptidase activity"/>
    <property type="evidence" value="ECO:0007669"/>
    <property type="project" value="TreeGrafter"/>
</dbReference>
<dbReference type="Proteomes" id="UP000279959">
    <property type="component" value="Chromosome"/>
</dbReference>
<keyword evidence="3" id="KW-0479">Metal-binding</keyword>
<dbReference type="Pfam" id="PF01551">
    <property type="entry name" value="Peptidase_M23"/>
    <property type="match status" value="1"/>
</dbReference>
<sequence>MKRAFIITGVMTGLIALAATRLPAAPDSAIILSGTAGTTLAQEQQALRAARRQSDEARDRSARLEQQASLARDEAEQARRRAAALAARIQQAEADIEAARARIAIIARMQRAQTARLAAKQEPVVRLTAALQMMARRPLALALVQPGSIADAVHMRAVLGQILPVIEQRTAGLRAELEASRALRATAQQAADALAQAQGDRQQRQAALAALEAQKRVAARDYRANAGLESERALALSEKARDIGDLMDRLEEAGDVRDRLAALSGPLLRPARPDEAAAPAPERARADSGPPPYRLPVLGQLVTGMGEVNDGGVRSRGLTLVTRPGAQAIAPTAGRVAFAGPYRDYGQILIIDHGQGWTTLITGLHRVTAQVGDTVRQGDPVGVTGAERPAITVELRRNGRPVDIVPLVGLG</sequence>
<dbReference type="GO" id="GO:0006508">
    <property type="term" value="P:proteolysis"/>
    <property type="evidence" value="ECO:0007669"/>
    <property type="project" value="UniProtKB-KW"/>
</dbReference>
<evidence type="ECO:0000259" key="10">
    <source>
        <dbReference type="Pfam" id="PF01551"/>
    </source>
</evidence>
<keyword evidence="9" id="KW-0732">Signal</keyword>
<dbReference type="Gene3D" id="2.70.70.10">
    <property type="entry name" value="Glucose Permease (Domain IIA)"/>
    <property type="match status" value="1"/>
</dbReference>
<feature type="signal peptide" evidence="9">
    <location>
        <begin position="1"/>
        <end position="18"/>
    </location>
</feature>
<evidence type="ECO:0000256" key="9">
    <source>
        <dbReference type="SAM" id="SignalP"/>
    </source>
</evidence>
<evidence type="ECO:0000256" key="7">
    <source>
        <dbReference type="SAM" id="Coils"/>
    </source>
</evidence>
<evidence type="ECO:0000256" key="8">
    <source>
        <dbReference type="SAM" id="MobiDB-lite"/>
    </source>
</evidence>
<keyword evidence="2" id="KW-0645">Protease</keyword>
<evidence type="ECO:0000256" key="4">
    <source>
        <dbReference type="ARBA" id="ARBA00022801"/>
    </source>
</evidence>
<keyword evidence="7" id="KW-0175">Coiled coil</keyword>
<name>A0A494W917_9SPHN</name>
<dbReference type="AlphaFoldDB" id="A0A494W917"/>
<proteinExistence type="predicted"/>
<keyword evidence="6" id="KW-0482">Metalloprotease</keyword>
<evidence type="ECO:0000313" key="12">
    <source>
        <dbReference type="Proteomes" id="UP000279959"/>
    </source>
</evidence>
<feature type="region of interest" description="Disordered" evidence="8">
    <location>
        <begin position="267"/>
        <end position="293"/>
    </location>
</feature>
<evidence type="ECO:0000256" key="1">
    <source>
        <dbReference type="ARBA" id="ARBA00001947"/>
    </source>
</evidence>
<accession>A0A494W917</accession>
<dbReference type="KEGG" id="sami:SAMIE_1025780"/>
<dbReference type="InterPro" id="IPR011055">
    <property type="entry name" value="Dup_hybrid_motif"/>
</dbReference>
<feature type="domain" description="M23ase beta-sheet core" evidence="10">
    <location>
        <begin position="315"/>
        <end position="403"/>
    </location>
</feature>
<keyword evidence="4" id="KW-0378">Hydrolase</keyword>
<dbReference type="InterPro" id="IPR016047">
    <property type="entry name" value="M23ase_b-sheet_dom"/>
</dbReference>
<dbReference type="PANTHER" id="PTHR21666">
    <property type="entry name" value="PEPTIDASE-RELATED"/>
    <property type="match status" value="1"/>
</dbReference>
<dbReference type="PANTHER" id="PTHR21666:SF288">
    <property type="entry name" value="CELL DIVISION PROTEIN YTFB"/>
    <property type="match status" value="1"/>
</dbReference>
<reference evidence="11 12" key="1">
    <citation type="submission" date="2018-05" db="EMBL/GenBank/DDBJ databases">
        <title>Complete Genome Sequence of the Nonylphenol-Degrading Bacterium Sphingobium amiense DSM 16289T.</title>
        <authorList>
            <person name="Ootsuka M."/>
            <person name="Nishizawa T."/>
            <person name="Ohta H."/>
        </authorList>
    </citation>
    <scope>NUCLEOTIDE SEQUENCE [LARGE SCALE GENOMIC DNA]</scope>
    <source>
        <strain evidence="11 12">DSM 16289</strain>
    </source>
</reference>
<evidence type="ECO:0000256" key="3">
    <source>
        <dbReference type="ARBA" id="ARBA00022723"/>
    </source>
</evidence>
<dbReference type="GO" id="GO:0046872">
    <property type="term" value="F:metal ion binding"/>
    <property type="evidence" value="ECO:0007669"/>
    <property type="project" value="UniProtKB-KW"/>
</dbReference>